<dbReference type="Gene3D" id="3.40.50.300">
    <property type="entry name" value="P-loop containing nucleotide triphosphate hydrolases"/>
    <property type="match status" value="1"/>
</dbReference>
<proteinExistence type="predicted"/>
<dbReference type="InterPro" id="IPR014721">
    <property type="entry name" value="Ribsml_uS5_D2-typ_fold_subgr"/>
</dbReference>
<sequence>MKKILCACINSNEAIPIDVESSFVRGLPNFSIVGLGGNSIQESKERVKSALSSLEFNFPAQKVTINLSPSDIKKEGSHFDLAIALGVAMQQEDLEFRDDLCILGELGLDGKVKDTNLIFAIVLSLYQKCNITNFLVPNESIHKLKNIPNINLVGVSHIQEAIDLLKNQNSINFETNESLQHSFISVDNKKYYYEENFTLDFEDVISQKRAVRASLIASAGMHNIIYEGSPGCGKSMCAKRLSFIMPPLSIEEILENAKTKALNGDELDFNPIRPIRTPHHTSSRPSIFGGGSTSSKIGEIALANNGVLFFDELPHYAKTILESLREPLEDHTMLISRVQSKIKYDTKILFVGACNPCPCGNLFSIKQICRCNELEIQRYQNKISDALLDRVDLYVKMQDPDMTQKSSMTSKEMQAQVITAFIRQKQRGQKELNAKLQDSEIAKFCVLTQSLENLLNNALEKFGLSLRSKNKILKVARTIADLEDSETIQKTHLLEAMSYKK</sequence>
<dbReference type="InterPro" id="IPR004482">
    <property type="entry name" value="Mg_chelat-rel"/>
</dbReference>
<evidence type="ECO:0000259" key="1">
    <source>
        <dbReference type="Pfam" id="PF01078"/>
    </source>
</evidence>
<dbReference type="AlphaFoldDB" id="A0A6S6TG61"/>
<name>A0A6S6TG61_9BACT</name>
<protein>
    <submittedName>
        <fullName evidence="3">MG(2+) CHELATASE FAMILY PROTEIN / ComM-related protein</fullName>
    </submittedName>
</protein>
<dbReference type="Gene3D" id="3.30.230.10">
    <property type="match status" value="1"/>
</dbReference>
<dbReference type="EMBL" id="CACVAW010000067">
    <property type="protein sequence ID" value="CAA6815437.1"/>
    <property type="molecule type" value="Genomic_DNA"/>
</dbReference>
<dbReference type="GO" id="GO:0005524">
    <property type="term" value="F:ATP binding"/>
    <property type="evidence" value="ECO:0007669"/>
    <property type="project" value="InterPro"/>
</dbReference>
<gene>
    <name evidence="3" type="ORF">HELGO_WM9046</name>
</gene>
<dbReference type="Pfam" id="PF13541">
    <property type="entry name" value="ChlI"/>
    <property type="match status" value="1"/>
</dbReference>
<evidence type="ECO:0000313" key="3">
    <source>
        <dbReference type="EMBL" id="CAA6815437.1"/>
    </source>
</evidence>
<dbReference type="InterPro" id="IPR025158">
    <property type="entry name" value="Mg_chelat-rel_C"/>
</dbReference>
<dbReference type="SUPFAM" id="SSF54211">
    <property type="entry name" value="Ribosomal protein S5 domain 2-like"/>
    <property type="match status" value="1"/>
</dbReference>
<reference evidence="3" key="1">
    <citation type="submission" date="2020-01" db="EMBL/GenBank/DDBJ databases">
        <authorList>
            <person name="Meier V. D."/>
            <person name="Meier V D."/>
        </authorList>
    </citation>
    <scope>NUCLEOTIDE SEQUENCE</scope>
    <source>
        <strain evidence="3">HLG_WM_MAG_12</strain>
    </source>
</reference>
<dbReference type="PANTHER" id="PTHR32039">
    <property type="entry name" value="MAGNESIUM-CHELATASE SUBUNIT CHLI"/>
    <property type="match status" value="1"/>
</dbReference>
<dbReference type="InterPro" id="IPR020568">
    <property type="entry name" value="Ribosomal_Su5_D2-typ_SF"/>
</dbReference>
<dbReference type="PANTHER" id="PTHR32039:SF7">
    <property type="entry name" value="COMPETENCE PROTEIN COMM"/>
    <property type="match status" value="1"/>
</dbReference>
<evidence type="ECO:0000259" key="2">
    <source>
        <dbReference type="Pfam" id="PF13335"/>
    </source>
</evidence>
<dbReference type="Pfam" id="PF01078">
    <property type="entry name" value="Mg_chelatase"/>
    <property type="match status" value="1"/>
</dbReference>
<feature type="domain" description="Magnesium chelatase ChlI-like catalytic" evidence="1">
    <location>
        <begin position="200"/>
        <end position="400"/>
    </location>
</feature>
<organism evidence="3">
    <name type="scientific">uncultured Campylobacterales bacterium</name>
    <dbReference type="NCBI Taxonomy" id="352960"/>
    <lineage>
        <taxon>Bacteria</taxon>
        <taxon>Pseudomonadati</taxon>
        <taxon>Campylobacterota</taxon>
        <taxon>Epsilonproteobacteria</taxon>
        <taxon>Campylobacterales</taxon>
        <taxon>environmental samples</taxon>
    </lineage>
</organism>
<feature type="domain" description="Mg chelatase-related protein C-terminal" evidence="2">
    <location>
        <begin position="408"/>
        <end position="500"/>
    </location>
</feature>
<dbReference type="InterPro" id="IPR045006">
    <property type="entry name" value="CHLI-like"/>
</dbReference>
<dbReference type="InterPro" id="IPR000523">
    <property type="entry name" value="Mg_chelatse_chII-like_cat_dom"/>
</dbReference>
<dbReference type="SUPFAM" id="SSF52540">
    <property type="entry name" value="P-loop containing nucleoside triphosphate hydrolases"/>
    <property type="match status" value="1"/>
</dbReference>
<dbReference type="Pfam" id="PF13335">
    <property type="entry name" value="Mg_chelatase_C"/>
    <property type="match status" value="1"/>
</dbReference>
<dbReference type="NCBIfam" id="TIGR00368">
    <property type="entry name" value="YifB family Mg chelatase-like AAA ATPase"/>
    <property type="match status" value="1"/>
</dbReference>
<dbReference type="InterPro" id="IPR027417">
    <property type="entry name" value="P-loop_NTPase"/>
</dbReference>
<accession>A0A6S6TG61</accession>